<proteinExistence type="predicted"/>
<name>A0ABC9XNA8_GRUJA</name>
<reference evidence="1 2" key="1">
    <citation type="submission" date="2024-06" db="EMBL/GenBank/DDBJ databases">
        <title>The draft genome of Grus japonensis, version 3.</title>
        <authorList>
            <person name="Nabeshima K."/>
            <person name="Suzuki S."/>
            <person name="Onuma M."/>
        </authorList>
    </citation>
    <scope>NUCLEOTIDE SEQUENCE [LARGE SCALE GENOMIC DNA]</scope>
    <source>
        <strain evidence="1 2">451A</strain>
    </source>
</reference>
<dbReference type="Proteomes" id="UP001623348">
    <property type="component" value="Unassembled WGS sequence"/>
</dbReference>
<protein>
    <submittedName>
        <fullName evidence="1">Uncharacterized protein</fullName>
    </submittedName>
</protein>
<gene>
    <name evidence="1" type="ORF">GRJ2_002380500</name>
</gene>
<keyword evidence="2" id="KW-1185">Reference proteome</keyword>
<sequence>MNEVLRLVITYCYQPSLPDPSPPPCPSLDMLQHLNVLLVLRGPKLNPALEMWPHQSQVQGDDHCPGPAGHTIPDTSQDAVGCLGHLGTLLAHVQSAVNQHSQVLFLQAAFQPLCPKPAALPGVVVTEVQDPALGLVKPHTAGLGPSIQPIQIPLQPLPTLEQIDTPAQFGVICKLSEPVQLMDLWAKAFASGARATFHPF</sequence>
<accession>A0ABC9XNA8</accession>
<comment type="caution">
    <text evidence="1">The sequence shown here is derived from an EMBL/GenBank/DDBJ whole genome shotgun (WGS) entry which is preliminary data.</text>
</comment>
<evidence type="ECO:0000313" key="1">
    <source>
        <dbReference type="EMBL" id="GAB0199151.1"/>
    </source>
</evidence>
<organism evidence="1 2">
    <name type="scientific">Grus japonensis</name>
    <name type="common">Japanese crane</name>
    <name type="synonym">Red-crowned crane</name>
    <dbReference type="NCBI Taxonomy" id="30415"/>
    <lineage>
        <taxon>Eukaryota</taxon>
        <taxon>Metazoa</taxon>
        <taxon>Chordata</taxon>
        <taxon>Craniata</taxon>
        <taxon>Vertebrata</taxon>
        <taxon>Euteleostomi</taxon>
        <taxon>Archelosauria</taxon>
        <taxon>Archosauria</taxon>
        <taxon>Dinosauria</taxon>
        <taxon>Saurischia</taxon>
        <taxon>Theropoda</taxon>
        <taxon>Coelurosauria</taxon>
        <taxon>Aves</taxon>
        <taxon>Neognathae</taxon>
        <taxon>Neoaves</taxon>
        <taxon>Gruiformes</taxon>
        <taxon>Gruidae</taxon>
        <taxon>Grus</taxon>
    </lineage>
</organism>
<dbReference type="EMBL" id="BAAFJT010000022">
    <property type="protein sequence ID" value="GAB0199151.1"/>
    <property type="molecule type" value="Genomic_DNA"/>
</dbReference>
<dbReference type="AlphaFoldDB" id="A0ABC9XNA8"/>
<evidence type="ECO:0000313" key="2">
    <source>
        <dbReference type="Proteomes" id="UP001623348"/>
    </source>
</evidence>